<name>A0A6G0T8F5_APHGL</name>
<reference evidence="1 2" key="1">
    <citation type="submission" date="2019-08" db="EMBL/GenBank/DDBJ databases">
        <title>The genome of the soybean aphid Biotype 1, its phylome, world population structure and adaptation to the North American continent.</title>
        <authorList>
            <person name="Giordano R."/>
            <person name="Donthu R.K."/>
            <person name="Hernandez A.G."/>
            <person name="Wright C.L."/>
            <person name="Zimin A.V."/>
        </authorList>
    </citation>
    <scope>NUCLEOTIDE SEQUENCE [LARGE SCALE GENOMIC DNA]</scope>
    <source>
        <tissue evidence="1">Whole aphids</tissue>
    </source>
</reference>
<comment type="caution">
    <text evidence="1">The sequence shown here is derived from an EMBL/GenBank/DDBJ whole genome shotgun (WGS) entry which is preliminary data.</text>
</comment>
<proteinExistence type="predicted"/>
<sequence>MQIINNRTYNYFLLFLMTTYIIDSKRSEHNFTMMLLIVFTSRVIFDGKMNISDFKIKKFPIVFIKIGKNHKKVMETGIFTQNQFLTKSVSYKLLKSQKSFVVIFLKSVLSSNFYKIVKIYKYLILLLKIHKNFVKKINTKFLIRFPSNSYKKTRIVLIEKNLMRVCNSRNDNDLFSNDFQYLLLFKKSHRYLKFSPVIITQTTFFTDQLKIYPRLTNHLRLESDKPNSISEIHSIPTVQQTVDRYPLYHPLFYLLS</sequence>
<dbReference type="Proteomes" id="UP000475862">
    <property type="component" value="Unassembled WGS sequence"/>
</dbReference>
<accession>A0A6G0T8F5</accession>
<gene>
    <name evidence="1" type="ORF">AGLY_013034</name>
</gene>
<keyword evidence="2" id="KW-1185">Reference proteome</keyword>
<organism evidence="1 2">
    <name type="scientific">Aphis glycines</name>
    <name type="common">Soybean aphid</name>
    <dbReference type="NCBI Taxonomy" id="307491"/>
    <lineage>
        <taxon>Eukaryota</taxon>
        <taxon>Metazoa</taxon>
        <taxon>Ecdysozoa</taxon>
        <taxon>Arthropoda</taxon>
        <taxon>Hexapoda</taxon>
        <taxon>Insecta</taxon>
        <taxon>Pterygota</taxon>
        <taxon>Neoptera</taxon>
        <taxon>Paraneoptera</taxon>
        <taxon>Hemiptera</taxon>
        <taxon>Sternorrhyncha</taxon>
        <taxon>Aphidomorpha</taxon>
        <taxon>Aphidoidea</taxon>
        <taxon>Aphididae</taxon>
        <taxon>Aphidini</taxon>
        <taxon>Aphis</taxon>
        <taxon>Aphis</taxon>
    </lineage>
</organism>
<dbReference type="EMBL" id="VYZN01000053">
    <property type="protein sequence ID" value="KAE9527336.1"/>
    <property type="molecule type" value="Genomic_DNA"/>
</dbReference>
<evidence type="ECO:0000313" key="2">
    <source>
        <dbReference type="Proteomes" id="UP000475862"/>
    </source>
</evidence>
<dbReference type="AlphaFoldDB" id="A0A6G0T8F5"/>
<protein>
    <submittedName>
        <fullName evidence="1">Uncharacterized protein</fullName>
    </submittedName>
</protein>
<evidence type="ECO:0000313" key="1">
    <source>
        <dbReference type="EMBL" id="KAE9527336.1"/>
    </source>
</evidence>